<evidence type="ECO:0000256" key="3">
    <source>
        <dbReference type="ARBA" id="ARBA00022676"/>
    </source>
</evidence>
<feature type="transmembrane region" description="Helical" evidence="8">
    <location>
        <begin position="120"/>
        <end position="136"/>
    </location>
</feature>
<feature type="transmembrane region" description="Helical" evidence="8">
    <location>
        <begin position="175"/>
        <end position="208"/>
    </location>
</feature>
<dbReference type="GO" id="GO:0009103">
    <property type="term" value="P:lipopolysaccharide biosynthetic process"/>
    <property type="evidence" value="ECO:0007669"/>
    <property type="project" value="UniProtKB-ARBA"/>
</dbReference>
<evidence type="ECO:0000256" key="7">
    <source>
        <dbReference type="ARBA" id="ARBA00023136"/>
    </source>
</evidence>
<keyword evidence="2" id="KW-1003">Cell membrane</keyword>
<feature type="transmembrane region" description="Helical" evidence="8">
    <location>
        <begin position="299"/>
        <end position="317"/>
    </location>
</feature>
<evidence type="ECO:0000256" key="6">
    <source>
        <dbReference type="ARBA" id="ARBA00022989"/>
    </source>
</evidence>
<keyword evidence="4 9" id="KW-0808">Transferase</keyword>
<accession>A0AAW3T2N8</accession>
<feature type="transmembrane region" description="Helical" evidence="8">
    <location>
        <begin position="143"/>
        <end position="163"/>
    </location>
</feature>
<comment type="caution">
    <text evidence="9">The sequence shown here is derived from an EMBL/GenBank/DDBJ whole genome shotgun (WGS) entry which is preliminary data.</text>
</comment>
<evidence type="ECO:0000256" key="1">
    <source>
        <dbReference type="ARBA" id="ARBA00004651"/>
    </source>
</evidence>
<evidence type="ECO:0000313" key="10">
    <source>
        <dbReference type="Proteomes" id="UP000590225"/>
    </source>
</evidence>
<keyword evidence="7 8" id="KW-0472">Membrane</keyword>
<evidence type="ECO:0000313" key="9">
    <source>
        <dbReference type="EMBL" id="MBA8988894.1"/>
    </source>
</evidence>
<evidence type="ECO:0000256" key="8">
    <source>
        <dbReference type="SAM" id="Phobius"/>
    </source>
</evidence>
<dbReference type="GO" id="GO:0010041">
    <property type="term" value="P:response to iron(III) ion"/>
    <property type="evidence" value="ECO:0007669"/>
    <property type="project" value="TreeGrafter"/>
</dbReference>
<feature type="transmembrane region" description="Helical" evidence="8">
    <location>
        <begin position="24"/>
        <end position="45"/>
    </location>
</feature>
<dbReference type="PANTHER" id="PTHR33908">
    <property type="entry name" value="MANNOSYLTRANSFERASE YKCB-RELATED"/>
    <property type="match status" value="1"/>
</dbReference>
<keyword evidence="6 8" id="KW-1133">Transmembrane helix</keyword>
<dbReference type="GO" id="GO:0005886">
    <property type="term" value="C:plasma membrane"/>
    <property type="evidence" value="ECO:0007669"/>
    <property type="project" value="UniProtKB-SubCell"/>
</dbReference>
<protein>
    <submittedName>
        <fullName evidence="9">Mannosyltransferase</fullName>
        <ecNumber evidence="9">2.4.1.-</ecNumber>
    </submittedName>
</protein>
<evidence type="ECO:0000256" key="5">
    <source>
        <dbReference type="ARBA" id="ARBA00022692"/>
    </source>
</evidence>
<feature type="transmembrane region" description="Helical" evidence="8">
    <location>
        <begin position="360"/>
        <end position="380"/>
    </location>
</feature>
<feature type="transmembrane region" description="Helical" evidence="8">
    <location>
        <begin position="329"/>
        <end position="348"/>
    </location>
</feature>
<sequence length="518" mass="54678">MTALLERTLPAVTVTRRRGWPAPVLIGVLAAVVSVAGSWVPSVWYDEAATVVSATRSWGALGREVQHVDLVHVTFYALMHVWFDLVGYSPFTLRLPSAIAVGAAVGLTVVLGRALAGRRVGVLAGVFTALLPRVTWMGEEGRSFAFGMLLAVAGTLLLVVAARRTRAAARSWPWWVGYVAVSALGGAVFLYLVLVTVGHGVTVALPLLRRSTRTRAALRAAGCWAGAAVVVLGALLPFARATSSQSGQIDWIRHVSAHTLEEVLVTQFSYENTGFAVLMCILAVGGALFALHHAPGRRLLAVVLPWVGVPTIGLVAVSLVTNPLYSPRYVSFAAPTAALCMAVAVDALQRRAAISSRRAAGATTVLAVAVAAALSAPSWVAQRTVTAKDDSAWNAVAALVHRERAREPAGTVDAVVFGPLERHPKATSRIIEETYPKAFAGARDPLLVTPAGGGDALWDTQRPLSDIGGAVAGDDAVWLLTAVSPDERATVTASLAAAGYHVDRTWTVARTRVVRYLR</sequence>
<name>A0AAW3T2N8_9MICO</name>
<gene>
    <name evidence="9" type="ORF">FHW23_000126</name>
</gene>
<dbReference type="EMBL" id="JACGXP010000001">
    <property type="protein sequence ID" value="MBA8988894.1"/>
    <property type="molecule type" value="Genomic_DNA"/>
</dbReference>
<dbReference type="RefSeq" id="WP_182514850.1">
    <property type="nucleotide sequence ID" value="NZ_JACGXP010000001.1"/>
</dbReference>
<proteinExistence type="predicted"/>
<dbReference type="PANTHER" id="PTHR33908:SF3">
    <property type="entry name" value="UNDECAPRENYL PHOSPHATE-ALPHA-4-AMINO-4-DEOXY-L-ARABINOSE ARABINOSYL TRANSFERASE"/>
    <property type="match status" value="1"/>
</dbReference>
<comment type="subcellular location">
    <subcellularLocation>
        <location evidence="1">Cell membrane</location>
        <topology evidence="1">Multi-pass membrane protein</topology>
    </subcellularLocation>
</comment>
<keyword evidence="5 8" id="KW-0812">Transmembrane</keyword>
<reference evidence="9 10" key="1">
    <citation type="submission" date="2020-07" db="EMBL/GenBank/DDBJ databases">
        <title>Above-ground endophytic microbial communities from plants in different locations in the United States.</title>
        <authorList>
            <person name="Frank C."/>
        </authorList>
    </citation>
    <scope>NUCLEOTIDE SEQUENCE [LARGE SCALE GENOMIC DNA]</scope>
    <source>
        <strain evidence="9 10">WPL5_2</strain>
    </source>
</reference>
<feature type="transmembrane region" description="Helical" evidence="8">
    <location>
        <begin position="220"/>
        <end position="239"/>
    </location>
</feature>
<dbReference type="InterPro" id="IPR050297">
    <property type="entry name" value="LipidA_mod_glycosyltrf_83"/>
</dbReference>
<keyword evidence="3 9" id="KW-0328">Glycosyltransferase</keyword>
<organism evidence="9 10">
    <name type="scientific">Curtobacterium pusillum</name>
    <dbReference type="NCBI Taxonomy" id="69373"/>
    <lineage>
        <taxon>Bacteria</taxon>
        <taxon>Bacillati</taxon>
        <taxon>Actinomycetota</taxon>
        <taxon>Actinomycetes</taxon>
        <taxon>Micrococcales</taxon>
        <taxon>Microbacteriaceae</taxon>
        <taxon>Curtobacterium</taxon>
    </lineage>
</organism>
<feature type="transmembrane region" description="Helical" evidence="8">
    <location>
        <begin position="273"/>
        <end position="292"/>
    </location>
</feature>
<evidence type="ECO:0000256" key="2">
    <source>
        <dbReference type="ARBA" id="ARBA00022475"/>
    </source>
</evidence>
<evidence type="ECO:0000256" key="4">
    <source>
        <dbReference type="ARBA" id="ARBA00022679"/>
    </source>
</evidence>
<dbReference type="GO" id="GO:0016763">
    <property type="term" value="F:pentosyltransferase activity"/>
    <property type="evidence" value="ECO:0007669"/>
    <property type="project" value="TreeGrafter"/>
</dbReference>
<dbReference type="AlphaFoldDB" id="A0AAW3T2N8"/>
<dbReference type="EC" id="2.4.1.-" evidence="9"/>
<feature type="transmembrane region" description="Helical" evidence="8">
    <location>
        <begin position="95"/>
        <end position="114"/>
    </location>
</feature>
<dbReference type="Proteomes" id="UP000590225">
    <property type="component" value="Unassembled WGS sequence"/>
</dbReference>